<dbReference type="PATRIC" id="fig|1110509.7.peg.1015"/>
<dbReference type="GO" id="GO:0016787">
    <property type="term" value="F:hydrolase activity"/>
    <property type="evidence" value="ECO:0007669"/>
    <property type="project" value="UniProtKB-KW"/>
</dbReference>
<dbReference type="InterPro" id="IPR051400">
    <property type="entry name" value="HAD-like_hydrolase"/>
</dbReference>
<dbReference type="SUPFAM" id="SSF56784">
    <property type="entry name" value="HAD-like"/>
    <property type="match status" value="1"/>
</dbReference>
<dbReference type="Gene3D" id="3.40.50.1000">
    <property type="entry name" value="HAD superfamily/HAD-like"/>
    <property type="match status" value="1"/>
</dbReference>
<organism evidence="5 6">
    <name type="scientific">Methanothrix harundinacea (strain 6Ac)</name>
    <name type="common">Methanosaeta harundinacea</name>
    <dbReference type="NCBI Taxonomy" id="1110509"/>
    <lineage>
        <taxon>Archaea</taxon>
        <taxon>Methanobacteriati</taxon>
        <taxon>Methanobacteriota</taxon>
        <taxon>Stenosarchaea group</taxon>
        <taxon>Methanomicrobia</taxon>
        <taxon>Methanotrichales</taxon>
        <taxon>Methanotrichaceae</taxon>
        <taxon>Methanothrix</taxon>
    </lineage>
</organism>
<dbReference type="SFLD" id="SFLDG01129">
    <property type="entry name" value="C1.5:_HAD__Beta-PGM__Phosphata"/>
    <property type="match status" value="1"/>
</dbReference>
<proteinExistence type="inferred from homology"/>
<name>G7WLH4_METH6</name>
<keyword evidence="3 5" id="KW-0378">Hydrolase</keyword>
<evidence type="ECO:0000256" key="2">
    <source>
        <dbReference type="ARBA" id="ARBA00007958"/>
    </source>
</evidence>
<evidence type="ECO:0000313" key="6">
    <source>
        <dbReference type="Proteomes" id="UP000005877"/>
    </source>
</evidence>
<evidence type="ECO:0000313" key="5">
    <source>
        <dbReference type="EMBL" id="AET64277.1"/>
    </source>
</evidence>
<dbReference type="NCBIfam" id="TIGR01549">
    <property type="entry name" value="HAD-SF-IA-v1"/>
    <property type="match status" value="1"/>
</dbReference>
<dbReference type="GeneID" id="12510075"/>
<dbReference type="PANTHER" id="PTHR46470:SF4">
    <property type="entry name" value="5-AMINO-6-(5-PHOSPHO-D-RIBITYLAMINO)URACIL PHOSPHATASE YIGB"/>
    <property type="match status" value="1"/>
</dbReference>
<keyword evidence="4" id="KW-0460">Magnesium</keyword>
<dbReference type="KEGG" id="mhi:Mhar_0906"/>
<dbReference type="InterPro" id="IPR036412">
    <property type="entry name" value="HAD-like_sf"/>
</dbReference>
<comment type="similarity">
    <text evidence="2">Belongs to the HAD-like hydrolase superfamily.</text>
</comment>
<dbReference type="RefSeq" id="WP_014586462.1">
    <property type="nucleotide sequence ID" value="NC_017527.1"/>
</dbReference>
<evidence type="ECO:0000256" key="1">
    <source>
        <dbReference type="ARBA" id="ARBA00001946"/>
    </source>
</evidence>
<protein>
    <submittedName>
        <fullName evidence="5">HAD-superfamily hydrolase, subfamily IA, variant 1</fullName>
    </submittedName>
</protein>
<dbReference type="Pfam" id="PF00702">
    <property type="entry name" value="Hydrolase"/>
    <property type="match status" value="1"/>
</dbReference>
<dbReference type="HOGENOM" id="CLU_106706_0_0_2"/>
<dbReference type="EMBL" id="CP003117">
    <property type="protein sequence ID" value="AET64277.1"/>
    <property type="molecule type" value="Genomic_DNA"/>
</dbReference>
<dbReference type="AlphaFoldDB" id="G7WLH4"/>
<dbReference type="PANTHER" id="PTHR46470">
    <property type="entry name" value="N-ACYLNEURAMINATE-9-PHOSPHATASE"/>
    <property type="match status" value="1"/>
</dbReference>
<comment type="cofactor">
    <cofactor evidence="1">
        <name>Mg(2+)</name>
        <dbReference type="ChEBI" id="CHEBI:18420"/>
    </cofactor>
</comment>
<dbReference type="STRING" id="1110509.Mhar_0906"/>
<dbReference type="SFLD" id="SFLDS00003">
    <property type="entry name" value="Haloacid_Dehalogenase"/>
    <property type="match status" value="1"/>
</dbReference>
<dbReference type="InterPro" id="IPR006439">
    <property type="entry name" value="HAD-SF_hydro_IA"/>
</dbReference>
<keyword evidence="6" id="KW-1185">Reference proteome</keyword>
<dbReference type="Proteomes" id="UP000005877">
    <property type="component" value="Chromosome"/>
</dbReference>
<dbReference type="InterPro" id="IPR023214">
    <property type="entry name" value="HAD_sf"/>
</dbReference>
<accession>G7WLH4</accession>
<evidence type="ECO:0000256" key="4">
    <source>
        <dbReference type="ARBA" id="ARBA00022842"/>
    </source>
</evidence>
<gene>
    <name evidence="5" type="ordered locus">Mhar_0906</name>
</gene>
<evidence type="ECO:0000256" key="3">
    <source>
        <dbReference type="ARBA" id="ARBA00022801"/>
    </source>
</evidence>
<sequence>MPPNWCFKMIKIVSFDMDGTLVTSRYVERVWLEGVPTLYAQRHGIGMEEARKLVYDEYMSVGTRDLRWYDLSHWLGRFDLDIPHADLLNMYRQDVELYPETEEVLALLSEDFDLVVASNGATEFVEFELDGLRHHFREILSVTSTFGKVKDYPETFLDLCRHLGAKPEEVIHIGDHRYFDYEVPKEAGLAALYLDRERMESGPHVVHDLREAAERVRGM</sequence>
<dbReference type="PROSITE" id="PS01228">
    <property type="entry name" value="COF_1"/>
    <property type="match status" value="1"/>
</dbReference>
<reference evidence="5 6" key="1">
    <citation type="journal article" date="2012" name="PLoS ONE">
        <title>The genome characteristics and predicted function of methyl-group oxidation pathway in the obligate aceticlastic methanogens, Methanosaeta spp.</title>
        <authorList>
            <person name="Zhu J."/>
            <person name="Zheng H."/>
            <person name="Ai G."/>
            <person name="Zhang G."/>
            <person name="Liu D."/>
            <person name="Liu X."/>
            <person name="Dong X."/>
        </authorList>
    </citation>
    <scope>NUCLEOTIDE SEQUENCE [LARGE SCALE GENOMIC DNA]</scope>
    <source>
        <strain evidence="5 6">6Ac</strain>
    </source>
</reference>
<dbReference type="Gene3D" id="1.20.120.1600">
    <property type="match status" value="1"/>
</dbReference>
<dbReference type="GO" id="GO:0044281">
    <property type="term" value="P:small molecule metabolic process"/>
    <property type="evidence" value="ECO:0007669"/>
    <property type="project" value="UniProtKB-ARBA"/>
</dbReference>